<evidence type="ECO:0000259" key="1">
    <source>
        <dbReference type="Pfam" id="PF13579"/>
    </source>
</evidence>
<feature type="domain" description="Glycosyltransferase subfamily 4-like N-terminal" evidence="1">
    <location>
        <begin position="18"/>
        <end position="173"/>
    </location>
</feature>
<name>A0A2P6MC77_9GAMM</name>
<reference evidence="2 3" key="1">
    <citation type="submission" date="2018-03" db="EMBL/GenBank/DDBJ databases">
        <title>Arenimonas caeni sp. nov., isolated from activated sludge.</title>
        <authorList>
            <person name="Liu H."/>
        </authorList>
    </citation>
    <scope>NUCLEOTIDE SEQUENCE [LARGE SCALE GENOMIC DNA]</scope>
    <source>
        <strain evidence="3">z29</strain>
    </source>
</reference>
<dbReference type="PANTHER" id="PTHR12526">
    <property type="entry name" value="GLYCOSYLTRANSFERASE"/>
    <property type="match status" value="1"/>
</dbReference>
<evidence type="ECO:0000313" key="2">
    <source>
        <dbReference type="EMBL" id="PRH83569.1"/>
    </source>
</evidence>
<protein>
    <submittedName>
        <fullName evidence="2">Glycosyltransferase family 1 protein</fullName>
    </submittedName>
</protein>
<proteinExistence type="predicted"/>
<dbReference type="Proteomes" id="UP000241736">
    <property type="component" value="Unassembled WGS sequence"/>
</dbReference>
<dbReference type="RefSeq" id="WP_106989467.1">
    <property type="nucleotide sequence ID" value="NZ_KZ679084.1"/>
</dbReference>
<dbReference type="Pfam" id="PF13579">
    <property type="entry name" value="Glyco_trans_4_4"/>
    <property type="match status" value="1"/>
</dbReference>
<dbReference type="OrthoDB" id="9775208at2"/>
<dbReference type="PANTHER" id="PTHR12526:SF638">
    <property type="entry name" value="SPORE COAT PROTEIN SA"/>
    <property type="match status" value="1"/>
</dbReference>
<dbReference type="Pfam" id="PF13692">
    <property type="entry name" value="Glyco_trans_1_4"/>
    <property type="match status" value="1"/>
</dbReference>
<accession>A0A2P6MC77</accession>
<gene>
    <name evidence="2" type="ORF">C6N40_01765</name>
</gene>
<dbReference type="GO" id="GO:0016757">
    <property type="term" value="F:glycosyltransferase activity"/>
    <property type="evidence" value="ECO:0007669"/>
    <property type="project" value="TreeGrafter"/>
</dbReference>
<evidence type="ECO:0000313" key="3">
    <source>
        <dbReference type="Proteomes" id="UP000241736"/>
    </source>
</evidence>
<keyword evidence="2" id="KW-0808">Transferase</keyword>
<keyword evidence="3" id="KW-1185">Reference proteome</keyword>
<dbReference type="SUPFAM" id="SSF53756">
    <property type="entry name" value="UDP-Glycosyltransferase/glycogen phosphorylase"/>
    <property type="match status" value="1"/>
</dbReference>
<dbReference type="EMBL" id="PVLF01000002">
    <property type="protein sequence ID" value="PRH83569.1"/>
    <property type="molecule type" value="Genomic_DNA"/>
</dbReference>
<dbReference type="CDD" id="cd03808">
    <property type="entry name" value="GT4_CapM-like"/>
    <property type="match status" value="1"/>
</dbReference>
<dbReference type="Gene3D" id="3.40.50.2000">
    <property type="entry name" value="Glycogen Phosphorylase B"/>
    <property type="match status" value="2"/>
</dbReference>
<sequence length="373" mass="41307">MRIVLFANTDWYLYNFRLSLALHLRELGHDVLLISPDGPYGVQFEAMGLRWLPVALKRRSLNPLREAGFVLSLARLLRRERPDVIHGFTLKCAIYGSLAARLAGVPGRVNSVTGMGYVFASEDLKARLLRPLVRILMRWALDGARARLILQNPDDVAFFTTNRLADPARIRLILGSGVDCDRFSPGPSRSPNGPLRVLLPARLLWDKGLSEYVAAARQLRAEGHEIHFLLAGEPDPGNPASVPELMVRQWAEEGVLEWLGHVADMPALFRTVDIVALPSYREGLPKGLIEAGACGCALVTTEVPGCREVVTHGVTGLLVPARDSECLADAIRQLCRDVQMRIRLAAAARRDAVDRFDERIVLSNTLETYRSLA</sequence>
<dbReference type="AlphaFoldDB" id="A0A2P6MC77"/>
<dbReference type="InterPro" id="IPR028098">
    <property type="entry name" value="Glyco_trans_4-like_N"/>
</dbReference>
<organism evidence="2 3">
    <name type="scientific">Arenimonas caeni</name>
    <dbReference type="NCBI Taxonomy" id="2058085"/>
    <lineage>
        <taxon>Bacteria</taxon>
        <taxon>Pseudomonadati</taxon>
        <taxon>Pseudomonadota</taxon>
        <taxon>Gammaproteobacteria</taxon>
        <taxon>Lysobacterales</taxon>
        <taxon>Lysobacteraceae</taxon>
        <taxon>Arenimonas</taxon>
    </lineage>
</organism>
<comment type="caution">
    <text evidence="2">The sequence shown here is derived from an EMBL/GenBank/DDBJ whole genome shotgun (WGS) entry which is preliminary data.</text>
</comment>